<keyword evidence="3" id="KW-0645">Protease</keyword>
<dbReference type="PANTHER" id="PTHR11963:SF48">
    <property type="entry name" value="DIPEPTIDASE B, ISOFORM A"/>
    <property type="match status" value="1"/>
</dbReference>
<evidence type="ECO:0000256" key="4">
    <source>
        <dbReference type="ARBA" id="ARBA00022801"/>
    </source>
</evidence>
<dbReference type="InterPro" id="IPR011356">
    <property type="entry name" value="Leucine_aapep/pepB"/>
</dbReference>
<dbReference type="PANTHER" id="PTHR11963">
    <property type="entry name" value="LEUCINE AMINOPEPTIDASE-RELATED"/>
    <property type="match status" value="1"/>
</dbReference>
<dbReference type="OMA" id="ISCFKAP"/>
<comment type="similarity">
    <text evidence="1">Belongs to the peptidase M17 family.</text>
</comment>
<dbReference type="PROSITE" id="PS00631">
    <property type="entry name" value="CYTOSOL_AP"/>
    <property type="match status" value="1"/>
</dbReference>
<evidence type="ECO:0000259" key="5">
    <source>
        <dbReference type="PROSITE" id="PS00631"/>
    </source>
</evidence>
<sequence>MSLKSLLSTPLLRAAKINESIYDGVILVTSCAKIVAEIPSLKELSGAVLDFIEIHRGALTSANLIPVDKKIVPSGRLVLAGTGPVTRDIDDVRRFQTAAKNGVKLALSSGIKSPLLVTAPHPNYPQAELVSALGALIPLYTPLNVREEEEPNKFDKLGLLPIELEDLVCLVEAYEASFTVCRDIAETGPERMSPPKVADYIRSVFDSKEITVDVTDDQDVIKKEYPMMAAVNRAANTVKNHQARLIRLEYVGEGEIENTYFLVGKGVTIDTGGCDLKTGGHMWGMCRDKYGSAIVAGFFKALEVLQPKNIKVVGYMCMVRNSIGSHAYTTDEVITARSGKRIHIYNTDAEGRITMLDPLTKAKEEALNEVNPHLMTIATLTGHEVLSYGYYAALMDNGPAKRSGWARRIQDVGDAYGQPVEISRLQPEDFDFHKAECEQAHVRQGGTKPSTQNMRGHQCPGAFLIMASRLDEHGCDSDHPLKFTHIDMGSAPGEHPETSFPNPLVTLVADLILPKHQ</sequence>
<dbReference type="Pfam" id="PF00883">
    <property type="entry name" value="Peptidase_M17"/>
    <property type="match status" value="1"/>
</dbReference>
<dbReference type="InterPro" id="IPR000819">
    <property type="entry name" value="Peptidase_M17_C"/>
</dbReference>
<name>A0A7I4YUK0_HAECO</name>
<dbReference type="GO" id="GO:0005737">
    <property type="term" value="C:cytoplasm"/>
    <property type="evidence" value="ECO:0007669"/>
    <property type="project" value="InterPro"/>
</dbReference>
<keyword evidence="2" id="KW-0031">Aminopeptidase</keyword>
<dbReference type="Gene3D" id="3.40.630.10">
    <property type="entry name" value="Zn peptidases"/>
    <property type="match status" value="1"/>
</dbReference>
<dbReference type="GO" id="GO:0030145">
    <property type="term" value="F:manganese ion binding"/>
    <property type="evidence" value="ECO:0007669"/>
    <property type="project" value="InterPro"/>
</dbReference>
<dbReference type="GO" id="GO:0006508">
    <property type="term" value="P:proteolysis"/>
    <property type="evidence" value="ECO:0007669"/>
    <property type="project" value="UniProtKB-KW"/>
</dbReference>
<dbReference type="Proteomes" id="UP000025227">
    <property type="component" value="Unplaced"/>
</dbReference>
<dbReference type="AlphaFoldDB" id="A0A7I4YUK0"/>
<organism evidence="6 7">
    <name type="scientific">Haemonchus contortus</name>
    <name type="common">Barber pole worm</name>
    <dbReference type="NCBI Taxonomy" id="6289"/>
    <lineage>
        <taxon>Eukaryota</taxon>
        <taxon>Metazoa</taxon>
        <taxon>Ecdysozoa</taxon>
        <taxon>Nematoda</taxon>
        <taxon>Chromadorea</taxon>
        <taxon>Rhabditida</taxon>
        <taxon>Rhabditina</taxon>
        <taxon>Rhabditomorpha</taxon>
        <taxon>Strongyloidea</taxon>
        <taxon>Trichostrongylidae</taxon>
        <taxon>Haemonchus</taxon>
    </lineage>
</organism>
<dbReference type="PRINTS" id="PR00481">
    <property type="entry name" value="LAMNOPPTDASE"/>
</dbReference>
<protein>
    <submittedName>
        <fullName evidence="7">CYTOSOL_AP domain-containing protein</fullName>
    </submittedName>
</protein>
<dbReference type="WBParaSite" id="HCON_00138930-00001">
    <property type="protein sequence ID" value="HCON_00138930-00001"/>
    <property type="gene ID" value="HCON_00138930"/>
</dbReference>
<evidence type="ECO:0000256" key="1">
    <source>
        <dbReference type="ARBA" id="ARBA00009528"/>
    </source>
</evidence>
<dbReference type="OrthoDB" id="10041421at2759"/>
<dbReference type="GO" id="GO:0070006">
    <property type="term" value="F:metalloaminopeptidase activity"/>
    <property type="evidence" value="ECO:0007669"/>
    <property type="project" value="InterPro"/>
</dbReference>
<feature type="domain" description="Cytosol aminopeptidase" evidence="5">
    <location>
        <begin position="346"/>
        <end position="353"/>
    </location>
</feature>
<evidence type="ECO:0000313" key="6">
    <source>
        <dbReference type="Proteomes" id="UP000025227"/>
    </source>
</evidence>
<evidence type="ECO:0000256" key="3">
    <source>
        <dbReference type="ARBA" id="ARBA00022670"/>
    </source>
</evidence>
<reference evidence="7" key="1">
    <citation type="submission" date="2020-12" db="UniProtKB">
        <authorList>
            <consortium name="WormBaseParasite"/>
        </authorList>
    </citation>
    <scope>IDENTIFICATION</scope>
    <source>
        <strain evidence="7">MHco3</strain>
    </source>
</reference>
<evidence type="ECO:0000313" key="7">
    <source>
        <dbReference type="WBParaSite" id="HCON_00138930-00001"/>
    </source>
</evidence>
<accession>A0A7I4YUK0</accession>
<evidence type="ECO:0000256" key="2">
    <source>
        <dbReference type="ARBA" id="ARBA00022438"/>
    </source>
</evidence>
<dbReference type="SUPFAM" id="SSF53187">
    <property type="entry name" value="Zn-dependent exopeptidases"/>
    <property type="match status" value="1"/>
</dbReference>
<keyword evidence="6" id="KW-1185">Reference proteome</keyword>
<proteinExistence type="inferred from homology"/>
<keyword evidence="4" id="KW-0378">Hydrolase</keyword>
<dbReference type="CDD" id="cd00433">
    <property type="entry name" value="Peptidase_M17"/>
    <property type="match status" value="1"/>
</dbReference>